<dbReference type="GO" id="GO:0000506">
    <property type="term" value="C:glycosylphosphatidylinositol-N-acetylglucosaminyltransferase (GPI-GnT) complex"/>
    <property type="evidence" value="ECO:0007669"/>
    <property type="project" value="InterPro"/>
</dbReference>
<name>A0A8T0DAH5_9TREM</name>
<dbReference type="AlphaFoldDB" id="A0A8T0DAH5"/>
<dbReference type="Proteomes" id="UP000699462">
    <property type="component" value="Unassembled WGS sequence"/>
</dbReference>
<keyword evidence="6" id="KW-1185">Reference proteome</keyword>
<dbReference type="PANTHER" id="PTHR15231:SF1">
    <property type="entry name" value="PHOSPHATIDYLINOSITOL N-ACETYLGLUCOSAMINYLTRANSFERASE SUBUNIT H"/>
    <property type="match status" value="1"/>
</dbReference>
<keyword evidence="3" id="KW-0812">Transmembrane</keyword>
<evidence type="ECO:0000313" key="5">
    <source>
        <dbReference type="EMBL" id="KAF8564780.1"/>
    </source>
</evidence>
<dbReference type="Pfam" id="PF10181">
    <property type="entry name" value="PIG-H"/>
    <property type="match status" value="1"/>
</dbReference>
<reference evidence="5 6" key="1">
    <citation type="submission" date="2019-07" db="EMBL/GenBank/DDBJ databases">
        <title>Annotation for the trematode Paragonimus westermani.</title>
        <authorList>
            <person name="Choi Y.-J."/>
        </authorList>
    </citation>
    <scope>NUCLEOTIDE SEQUENCE [LARGE SCALE GENOMIC DNA]</scope>
    <source>
        <strain evidence="5">180907_Pwestermani</strain>
    </source>
</reference>
<feature type="transmembrane region" description="Helical" evidence="3">
    <location>
        <begin position="81"/>
        <end position="97"/>
    </location>
</feature>
<organism evidence="5 6">
    <name type="scientific">Paragonimus westermani</name>
    <dbReference type="NCBI Taxonomy" id="34504"/>
    <lineage>
        <taxon>Eukaryota</taxon>
        <taxon>Metazoa</taxon>
        <taxon>Spiralia</taxon>
        <taxon>Lophotrochozoa</taxon>
        <taxon>Platyhelminthes</taxon>
        <taxon>Trematoda</taxon>
        <taxon>Digenea</taxon>
        <taxon>Plagiorchiida</taxon>
        <taxon>Troglotremata</taxon>
        <taxon>Troglotrematidae</taxon>
        <taxon>Paragonimus</taxon>
    </lineage>
</organism>
<evidence type="ECO:0000313" key="6">
    <source>
        <dbReference type="Proteomes" id="UP000699462"/>
    </source>
</evidence>
<protein>
    <recommendedName>
        <fullName evidence="4">Phosphatidylinositol N-acetylglucosaminyltransferase subunit H conserved domain-containing protein</fullName>
    </recommendedName>
</protein>
<dbReference type="InterPro" id="IPR019328">
    <property type="entry name" value="PIGH-H_dom"/>
</dbReference>
<gene>
    <name evidence="5" type="ORF">P879_11158</name>
</gene>
<dbReference type="GO" id="GO:0006506">
    <property type="term" value="P:GPI anchor biosynthetic process"/>
    <property type="evidence" value="ECO:0007669"/>
    <property type="project" value="InterPro"/>
</dbReference>
<keyword evidence="3" id="KW-0472">Membrane</keyword>
<comment type="pathway">
    <text evidence="1">Glycolipid biosynthesis; glycosylphosphatidylinositol-anchor biosynthesis.</text>
</comment>
<proteinExistence type="inferred from homology"/>
<feature type="domain" description="Phosphatidylinositol N-acetylglucosaminyltransferase subunit H conserved" evidence="4">
    <location>
        <begin position="106"/>
        <end position="156"/>
    </location>
</feature>
<dbReference type="PANTHER" id="PTHR15231">
    <property type="entry name" value="PHOSPHATIDYLINOSITOL N-ACETYLGLUCOSAMINYLTRANSFERASE SUBUNIT H"/>
    <property type="match status" value="1"/>
</dbReference>
<evidence type="ECO:0000256" key="3">
    <source>
        <dbReference type="SAM" id="Phobius"/>
    </source>
</evidence>
<dbReference type="OrthoDB" id="6256716at2759"/>
<feature type="transmembrane region" description="Helical" evidence="3">
    <location>
        <begin position="58"/>
        <end position="75"/>
    </location>
</feature>
<keyword evidence="3" id="KW-1133">Transmembrane helix</keyword>
<comment type="similarity">
    <text evidence="2">Belongs to the PIGH family.</text>
</comment>
<sequence>MLSVNELSLVDIQIAMWLLSLDPQFPRGSSERVQEMQTLPPPRWIQVKLKRIPSSCKWIFLFLVGATLIWLLGTLFQSNVIPLFATLLFALFLYIRLRSIIVEECLLVVSGFGIQTQRRFMTGNQLFSTFIPISRLRSVLLVDRVTPITIIPYLAAELSAIRLSSDVCGSQDPPSLQNQLFPLLPSSLTEDGQNFLGSLCLPFPTLVFVFRLIHTVCSPL</sequence>
<dbReference type="EMBL" id="JTDF01007900">
    <property type="protein sequence ID" value="KAF8564780.1"/>
    <property type="molecule type" value="Genomic_DNA"/>
</dbReference>
<dbReference type="InterPro" id="IPR044215">
    <property type="entry name" value="PIG-H"/>
</dbReference>
<evidence type="ECO:0000256" key="2">
    <source>
        <dbReference type="ARBA" id="ARBA00009610"/>
    </source>
</evidence>
<accession>A0A8T0DAH5</accession>
<comment type="caution">
    <text evidence="5">The sequence shown here is derived from an EMBL/GenBank/DDBJ whole genome shotgun (WGS) entry which is preliminary data.</text>
</comment>
<evidence type="ECO:0000259" key="4">
    <source>
        <dbReference type="Pfam" id="PF10181"/>
    </source>
</evidence>
<evidence type="ECO:0000256" key="1">
    <source>
        <dbReference type="ARBA" id="ARBA00004687"/>
    </source>
</evidence>